<reference evidence="3 4" key="1">
    <citation type="submission" date="2024-02" db="EMBL/GenBank/DDBJ databases">
        <title>Lysinimicrobium sediminis NBRC 112286.</title>
        <authorList>
            <person name="Ichikawa N."/>
            <person name="Katano-Makiyama Y."/>
            <person name="Hidaka K."/>
        </authorList>
    </citation>
    <scope>NUCLEOTIDE SEQUENCE [LARGE SCALE GENOMIC DNA]</scope>
    <source>
        <strain evidence="3 4">NBRC 112286</strain>
    </source>
</reference>
<accession>A0ABP9WGE5</accession>
<name>A0ABP9WGE5_9MICO</name>
<keyword evidence="4" id="KW-1185">Reference proteome</keyword>
<dbReference type="Proteomes" id="UP001426770">
    <property type="component" value="Unassembled WGS sequence"/>
</dbReference>
<dbReference type="InterPro" id="IPR007329">
    <property type="entry name" value="FMN-bd"/>
</dbReference>
<feature type="region of interest" description="Disordered" evidence="1">
    <location>
        <begin position="53"/>
        <end position="87"/>
    </location>
</feature>
<dbReference type="Gene3D" id="3.90.1010.20">
    <property type="match status" value="1"/>
</dbReference>
<dbReference type="Pfam" id="PF04205">
    <property type="entry name" value="FMN_bind"/>
    <property type="match status" value="1"/>
</dbReference>
<protein>
    <recommendedName>
        <fullName evidence="2">FMN-binding domain-containing protein</fullName>
    </recommendedName>
</protein>
<proteinExistence type="predicted"/>
<dbReference type="EMBL" id="BAABRR010000005">
    <property type="protein sequence ID" value="GAA5518840.1"/>
    <property type="molecule type" value="Genomic_DNA"/>
</dbReference>
<dbReference type="RefSeq" id="WP_286216448.1">
    <property type="nucleotide sequence ID" value="NZ_AP027736.1"/>
</dbReference>
<evidence type="ECO:0000256" key="1">
    <source>
        <dbReference type="SAM" id="MobiDB-lite"/>
    </source>
</evidence>
<sequence>MKRSSGILVSGLAASLVSTGALVGSGLWTEGTTSVASPATALTGAWATEPAAASTSGAASTPASATSTATPSPTSTATPSTEAATDASTAATYAGEVVSSRYGDFQAQITVESGVITAITWLESGESDPHSQRINEQAMPELEAAILEAQHTDVGYISGASYTSAAVEDAVLSAMQAAGLA</sequence>
<gene>
    <name evidence="3" type="ORF">Lsed01_01274</name>
</gene>
<organism evidence="3 4">
    <name type="scientific">Demequina sediminis</name>
    <dbReference type="NCBI Taxonomy" id="1930058"/>
    <lineage>
        <taxon>Bacteria</taxon>
        <taxon>Bacillati</taxon>
        <taxon>Actinomycetota</taxon>
        <taxon>Actinomycetes</taxon>
        <taxon>Micrococcales</taxon>
        <taxon>Demequinaceae</taxon>
        <taxon>Demequina</taxon>
    </lineage>
</organism>
<evidence type="ECO:0000313" key="3">
    <source>
        <dbReference type="EMBL" id="GAA5518840.1"/>
    </source>
</evidence>
<dbReference type="SMART" id="SM00900">
    <property type="entry name" value="FMN_bind"/>
    <property type="match status" value="1"/>
</dbReference>
<comment type="caution">
    <text evidence="3">The sequence shown here is derived from an EMBL/GenBank/DDBJ whole genome shotgun (WGS) entry which is preliminary data.</text>
</comment>
<feature type="domain" description="FMN-binding" evidence="2">
    <location>
        <begin position="101"/>
        <end position="178"/>
    </location>
</feature>
<evidence type="ECO:0000259" key="2">
    <source>
        <dbReference type="SMART" id="SM00900"/>
    </source>
</evidence>
<evidence type="ECO:0000313" key="4">
    <source>
        <dbReference type="Proteomes" id="UP001426770"/>
    </source>
</evidence>